<evidence type="ECO:0000256" key="6">
    <source>
        <dbReference type="ARBA" id="ARBA00023136"/>
    </source>
</evidence>
<dbReference type="PANTHER" id="PTHR30151">
    <property type="entry name" value="ALKANE SULFONATE ABC TRANSPORTER-RELATED, MEMBRANE SUBUNIT"/>
    <property type="match status" value="1"/>
</dbReference>
<evidence type="ECO:0000256" key="3">
    <source>
        <dbReference type="ARBA" id="ARBA00022475"/>
    </source>
</evidence>
<feature type="domain" description="ABC transmembrane type-1" evidence="8">
    <location>
        <begin position="45"/>
        <end position="229"/>
    </location>
</feature>
<evidence type="ECO:0000256" key="7">
    <source>
        <dbReference type="RuleBase" id="RU363032"/>
    </source>
</evidence>
<dbReference type="GO" id="GO:0005886">
    <property type="term" value="C:plasma membrane"/>
    <property type="evidence" value="ECO:0007669"/>
    <property type="project" value="UniProtKB-SubCell"/>
</dbReference>
<keyword evidence="5 7" id="KW-1133">Transmembrane helix</keyword>
<dbReference type="CDD" id="cd06261">
    <property type="entry name" value="TM_PBP2"/>
    <property type="match status" value="1"/>
</dbReference>
<evidence type="ECO:0000256" key="5">
    <source>
        <dbReference type="ARBA" id="ARBA00022989"/>
    </source>
</evidence>
<evidence type="ECO:0000313" key="10">
    <source>
        <dbReference type="Proteomes" id="UP001221217"/>
    </source>
</evidence>
<keyword evidence="4 7" id="KW-0812">Transmembrane</keyword>
<dbReference type="AlphaFoldDB" id="A0AAJ1IE35"/>
<dbReference type="EMBL" id="JAQQAL010000012">
    <property type="protein sequence ID" value="MDC7226479.1"/>
    <property type="molecule type" value="Genomic_DNA"/>
</dbReference>
<protein>
    <submittedName>
        <fullName evidence="9">ABC transporter permease</fullName>
    </submittedName>
</protein>
<feature type="transmembrane region" description="Helical" evidence="7">
    <location>
        <begin position="86"/>
        <end position="105"/>
    </location>
</feature>
<evidence type="ECO:0000256" key="1">
    <source>
        <dbReference type="ARBA" id="ARBA00004651"/>
    </source>
</evidence>
<keyword evidence="6 7" id="KW-0472">Membrane</keyword>
<keyword evidence="3" id="KW-1003">Cell membrane</keyword>
<comment type="subcellular location">
    <subcellularLocation>
        <location evidence="1 7">Cell membrane</location>
        <topology evidence="1 7">Multi-pass membrane protein</topology>
    </subcellularLocation>
</comment>
<keyword evidence="2 7" id="KW-0813">Transport</keyword>
<organism evidence="9 10">
    <name type="scientific">Candidatus Thalassospirochaeta sargassi</name>
    <dbReference type="NCBI Taxonomy" id="3119039"/>
    <lineage>
        <taxon>Bacteria</taxon>
        <taxon>Pseudomonadati</taxon>
        <taxon>Spirochaetota</taxon>
        <taxon>Spirochaetia</taxon>
        <taxon>Spirochaetales</taxon>
        <taxon>Spirochaetaceae</taxon>
        <taxon>Candidatus Thalassospirochaeta</taxon>
    </lineage>
</organism>
<dbReference type="SUPFAM" id="SSF161098">
    <property type="entry name" value="MetI-like"/>
    <property type="match status" value="1"/>
</dbReference>
<feature type="transmembrane region" description="Helical" evidence="7">
    <location>
        <begin position="174"/>
        <end position="195"/>
    </location>
</feature>
<dbReference type="PROSITE" id="PS50928">
    <property type="entry name" value="ABC_TM1"/>
    <property type="match status" value="1"/>
</dbReference>
<dbReference type="PANTHER" id="PTHR30151:SF0">
    <property type="entry name" value="ABC TRANSPORTER PERMEASE PROTEIN MJ0413-RELATED"/>
    <property type="match status" value="1"/>
</dbReference>
<comment type="similarity">
    <text evidence="7">Belongs to the binding-protein-dependent transport system permease family.</text>
</comment>
<dbReference type="Pfam" id="PF00528">
    <property type="entry name" value="BPD_transp_1"/>
    <property type="match status" value="1"/>
</dbReference>
<dbReference type="Proteomes" id="UP001221217">
    <property type="component" value="Unassembled WGS sequence"/>
</dbReference>
<feature type="transmembrane region" description="Helical" evidence="7">
    <location>
        <begin position="50"/>
        <end position="74"/>
    </location>
</feature>
<dbReference type="InterPro" id="IPR035906">
    <property type="entry name" value="MetI-like_sf"/>
</dbReference>
<feature type="transmembrane region" description="Helical" evidence="7">
    <location>
        <begin position="207"/>
        <end position="225"/>
    </location>
</feature>
<dbReference type="InterPro" id="IPR000515">
    <property type="entry name" value="MetI-like"/>
</dbReference>
<evidence type="ECO:0000256" key="4">
    <source>
        <dbReference type="ARBA" id="ARBA00022692"/>
    </source>
</evidence>
<dbReference type="GO" id="GO:0055085">
    <property type="term" value="P:transmembrane transport"/>
    <property type="evidence" value="ECO:0007669"/>
    <property type="project" value="InterPro"/>
</dbReference>
<comment type="caution">
    <text evidence="9">The sequence shown here is derived from an EMBL/GenBank/DDBJ whole genome shotgun (WGS) entry which is preliminary data.</text>
</comment>
<evidence type="ECO:0000256" key="2">
    <source>
        <dbReference type="ARBA" id="ARBA00022448"/>
    </source>
</evidence>
<proteinExistence type="inferred from homology"/>
<name>A0AAJ1IE35_9SPIO</name>
<evidence type="ECO:0000259" key="8">
    <source>
        <dbReference type="PROSITE" id="PS50928"/>
    </source>
</evidence>
<sequence>MPALIVAGFFGIWQLAAVLIDSPVLPTFTAVALNLFTAEGLPQHLFSSMLRMIAGLSLAAATGLPLGIIAGMNLRGVNLINIPTYIFHPIPKTLFIPLIVLATGIGEFSKILLIFLSLVFQIILNVRDAVSNIPDQYYISLKTLGGRRLNILRYVTIPAALPGLFSTLRISMGIAAAVLFFAEYFGTEWGMGFYIMDAKTRINFTDLYSGILALSLMMLAFFRLLNWSEAQMCRWKHPSKVCFPACR</sequence>
<dbReference type="Gene3D" id="1.10.3720.10">
    <property type="entry name" value="MetI-like"/>
    <property type="match status" value="1"/>
</dbReference>
<gene>
    <name evidence="9" type="ORF">PQJ61_06920</name>
</gene>
<reference evidence="9 10" key="1">
    <citation type="submission" date="2022-12" db="EMBL/GenBank/DDBJ databases">
        <title>Metagenome assembled genome from gulf of manar.</title>
        <authorList>
            <person name="Kohli P."/>
            <person name="Pk S."/>
            <person name="Venkata Ramana C."/>
            <person name="Sasikala C."/>
        </authorList>
    </citation>
    <scope>NUCLEOTIDE SEQUENCE [LARGE SCALE GENOMIC DNA]</scope>
    <source>
        <strain evidence="9">JB008</strain>
    </source>
</reference>
<evidence type="ECO:0000313" key="9">
    <source>
        <dbReference type="EMBL" id="MDC7226479.1"/>
    </source>
</evidence>
<accession>A0AAJ1IE35</accession>